<keyword evidence="2 3" id="KW-0802">TPR repeat</keyword>
<reference evidence="5 6" key="1">
    <citation type="journal article" date="2016" name="Nat. Commun.">
        <title>Thousands of microbial genomes shed light on interconnected biogeochemical processes in an aquifer system.</title>
        <authorList>
            <person name="Anantharaman K."/>
            <person name="Brown C.T."/>
            <person name="Hug L.A."/>
            <person name="Sharon I."/>
            <person name="Castelle C.J."/>
            <person name="Probst A.J."/>
            <person name="Thomas B.C."/>
            <person name="Singh A."/>
            <person name="Wilkins M.J."/>
            <person name="Karaoz U."/>
            <person name="Brodie E.L."/>
            <person name="Williams K.H."/>
            <person name="Hubbard S.S."/>
            <person name="Banfield J.F."/>
        </authorList>
    </citation>
    <scope>NUCLEOTIDE SEQUENCE [LARGE SCALE GENOMIC DNA]</scope>
</reference>
<dbReference type="InterPro" id="IPR050498">
    <property type="entry name" value="Ycf3"/>
</dbReference>
<dbReference type="InterPro" id="IPR011990">
    <property type="entry name" value="TPR-like_helical_dom_sf"/>
</dbReference>
<evidence type="ECO:0000256" key="3">
    <source>
        <dbReference type="PROSITE-ProRule" id="PRU00339"/>
    </source>
</evidence>
<feature type="transmembrane region" description="Helical" evidence="4">
    <location>
        <begin position="89"/>
        <end position="107"/>
    </location>
</feature>
<feature type="transmembrane region" description="Helical" evidence="4">
    <location>
        <begin position="232"/>
        <end position="251"/>
    </location>
</feature>
<accession>A0A1G2R1Y0</accession>
<evidence type="ECO:0000313" key="5">
    <source>
        <dbReference type="EMBL" id="OHA66885.1"/>
    </source>
</evidence>
<feature type="transmembrane region" description="Helical" evidence="4">
    <location>
        <begin position="114"/>
        <end position="137"/>
    </location>
</feature>
<feature type="transmembrane region" description="Helical" evidence="4">
    <location>
        <begin position="183"/>
        <end position="202"/>
    </location>
</feature>
<keyword evidence="1" id="KW-0677">Repeat</keyword>
<feature type="transmembrane region" description="Helical" evidence="4">
    <location>
        <begin position="208"/>
        <end position="225"/>
    </location>
</feature>
<dbReference type="SMART" id="SM00028">
    <property type="entry name" value="TPR"/>
    <property type="match status" value="4"/>
</dbReference>
<dbReference type="Pfam" id="PF14559">
    <property type="entry name" value="TPR_19"/>
    <property type="match status" value="1"/>
</dbReference>
<feature type="transmembrane region" description="Helical" evidence="4">
    <location>
        <begin position="55"/>
        <end position="77"/>
    </location>
</feature>
<feature type="transmembrane region" description="Helical" evidence="4">
    <location>
        <begin position="403"/>
        <end position="421"/>
    </location>
</feature>
<feature type="transmembrane region" description="Helical" evidence="4">
    <location>
        <begin position="27"/>
        <end position="43"/>
    </location>
</feature>
<dbReference type="InterPro" id="IPR019734">
    <property type="entry name" value="TPR_rpt"/>
</dbReference>
<evidence type="ECO:0000256" key="2">
    <source>
        <dbReference type="ARBA" id="ARBA00022803"/>
    </source>
</evidence>
<dbReference type="Proteomes" id="UP000178092">
    <property type="component" value="Unassembled WGS sequence"/>
</dbReference>
<evidence type="ECO:0000256" key="1">
    <source>
        <dbReference type="ARBA" id="ARBA00022737"/>
    </source>
</evidence>
<dbReference type="PANTHER" id="PTHR44858:SF1">
    <property type="entry name" value="UDP-N-ACETYLGLUCOSAMINE--PEPTIDE N-ACETYLGLUCOSAMINYLTRANSFERASE SPINDLY-RELATED"/>
    <property type="match status" value="1"/>
</dbReference>
<dbReference type="AlphaFoldDB" id="A0A1G2R1Y0"/>
<keyword evidence="4" id="KW-0812">Transmembrane</keyword>
<dbReference type="SUPFAM" id="SSF48452">
    <property type="entry name" value="TPR-like"/>
    <property type="match status" value="2"/>
</dbReference>
<gene>
    <name evidence="5" type="ORF">A3C04_02485</name>
</gene>
<dbReference type="GO" id="GO:0009279">
    <property type="term" value="C:cell outer membrane"/>
    <property type="evidence" value="ECO:0007669"/>
    <property type="project" value="TreeGrafter"/>
</dbReference>
<feature type="transmembrane region" description="Helical" evidence="4">
    <location>
        <begin position="157"/>
        <end position="176"/>
    </location>
</feature>
<feature type="transmembrane region" description="Helical" evidence="4">
    <location>
        <begin position="457"/>
        <end position="479"/>
    </location>
</feature>
<comment type="caution">
    <text evidence="5">The sequence shown here is derived from an EMBL/GenBank/DDBJ whole genome shotgun (WGS) entry which is preliminary data.</text>
</comment>
<proteinExistence type="predicted"/>
<evidence type="ECO:0000256" key="4">
    <source>
        <dbReference type="SAM" id="Phobius"/>
    </source>
</evidence>
<feature type="repeat" description="TPR" evidence="3">
    <location>
        <begin position="731"/>
        <end position="764"/>
    </location>
</feature>
<dbReference type="PANTHER" id="PTHR44858">
    <property type="entry name" value="TETRATRICOPEPTIDE REPEAT PROTEIN 6"/>
    <property type="match status" value="1"/>
</dbReference>
<sequence>MLILLSFLLPLWFLPFTQNILGYPKQVLLVIAVFAAFGIWLAGQMRSGTFTLRWGMLHWGAGAFLAATGISSIFSIWRYGSFWGWPLDIADSFLSVLCFAALFWLMSQQKEVRVIFSMATAFLVSSALAIVFAFLQFKGIFVLPLQSLQTANFQTLGTPNSIALLAGILVPLALGLSRSSQMFVRIGFTALALVLFGIAAFFNFADAWIVIMVGLGVLLAFEVSNKREHLQSFGTSLIMILIVVSVCFFFLRDFALPGAPSTPAEVSLNYAGEMEVIKGMAQENPLRILVGTGPGTFEFAYSLYRSASSNNSLFWNTRFSGGVAEGPDFLVTHGIAGFSAFLLLIILGAGFGTHWLYSQSAARKEVSAPKRVLKTLAQSSRIARVDLNKTGSGEMNMGVQEHALLTAMLAAFCAIVVAFFLYPGNIILWFLFWMLVGGIAFFISSKEFAFAFSRSPFVSLGVSFALLSVFVAQCGVLIIGGKGYAAQVSYAKAIHAARENKSQEAVRYLQSAVKQNGSVDVYQRELAQLFVIEGNRIAADSSLQGEERAQKVGAMVQGAIAAARKASSLVPENVANWNVQGVIYRNLIGVVGAENFAIESFQRAAQREPSSPFPWTEMARVRILQVQAADQNKAGAPSDERAKQVDEAVTYLGKAIALKGDYAAAHYLLAVAYSQQGKAQEAISKLEETKRIAPNDIGIAFQLGVIYRQEKNLPKAAAEFERAAILNPNYANARYMLGLVYDAQGKTLEALIEFEKVEELNPANEEVQKIIANLRNGKAALDGVSAQVSPLEENPPELSESEE</sequence>
<protein>
    <submittedName>
        <fullName evidence="5">Uncharacterized protein</fullName>
    </submittedName>
</protein>
<evidence type="ECO:0000313" key="6">
    <source>
        <dbReference type="Proteomes" id="UP000178092"/>
    </source>
</evidence>
<keyword evidence="4" id="KW-0472">Membrane</keyword>
<dbReference type="Pfam" id="PF13432">
    <property type="entry name" value="TPR_16"/>
    <property type="match status" value="1"/>
</dbReference>
<dbReference type="GO" id="GO:0046813">
    <property type="term" value="P:receptor-mediated virion attachment to host cell"/>
    <property type="evidence" value="ECO:0007669"/>
    <property type="project" value="TreeGrafter"/>
</dbReference>
<keyword evidence="4" id="KW-1133">Transmembrane helix</keyword>
<dbReference type="EMBL" id="MHTV01000020">
    <property type="protein sequence ID" value="OHA66885.1"/>
    <property type="molecule type" value="Genomic_DNA"/>
</dbReference>
<dbReference type="Gene3D" id="1.25.40.10">
    <property type="entry name" value="Tetratricopeptide repeat domain"/>
    <property type="match status" value="3"/>
</dbReference>
<dbReference type="PROSITE" id="PS50005">
    <property type="entry name" value="TPR"/>
    <property type="match status" value="3"/>
</dbReference>
<feature type="transmembrane region" description="Helical" evidence="4">
    <location>
        <begin position="427"/>
        <end position="445"/>
    </location>
</feature>
<feature type="repeat" description="TPR" evidence="3">
    <location>
        <begin position="697"/>
        <end position="730"/>
    </location>
</feature>
<name>A0A1G2R1Y0_9BACT</name>
<organism evidence="5 6">
    <name type="scientific">Candidatus Wildermuthbacteria bacterium RIFCSPHIGHO2_02_FULL_45_25</name>
    <dbReference type="NCBI Taxonomy" id="1802450"/>
    <lineage>
        <taxon>Bacteria</taxon>
        <taxon>Candidatus Wildermuthiibacteriota</taxon>
    </lineage>
</organism>
<feature type="repeat" description="TPR" evidence="3">
    <location>
        <begin position="663"/>
        <end position="696"/>
    </location>
</feature>
<feature type="transmembrane region" description="Helical" evidence="4">
    <location>
        <begin position="335"/>
        <end position="357"/>
    </location>
</feature>